<dbReference type="InterPro" id="IPR018289">
    <property type="entry name" value="MULE_transposase_dom"/>
</dbReference>
<dbReference type="InterPro" id="IPR052579">
    <property type="entry name" value="Zinc_finger_SWIM"/>
</dbReference>
<feature type="compositionally biased region" description="Basic residues" evidence="1">
    <location>
        <begin position="500"/>
        <end position="519"/>
    </location>
</feature>
<evidence type="ECO:0000313" key="3">
    <source>
        <dbReference type="EMBL" id="KAL3519655.1"/>
    </source>
</evidence>
<feature type="region of interest" description="Disordered" evidence="1">
    <location>
        <begin position="488"/>
        <end position="519"/>
    </location>
</feature>
<sequence>MWGKKKVDGFWKVEVKNLQHNHEPSSDMSGHPSCRRFSKEEIQHVREMSKAGIPPRQILASLRQGNPNLQAISRTIYNAKEKIRKENLMGRTAIQALFDEFVETGFVYDIEHDDKGHLTHLFFAHPFSIMITKSYSTIFVMDCTYKTNRYKMPLLEIIGVSSFNTSFYSCFVAMQKEEESDYIWALERFKKLLGVGKNPSVIVTDRELALMNAIEIVFPSTTNLLCVWHIEKNILSKCKKYFVEKEAWETFILSWTNLIKSTDEITFFEGWKLLEVDQKVQPLVLNYLENTWLPFKEKFIYAWTDKHLHFGNHNSSRAEGAHSMLKTYLQVSTGDFHEVKQKICLAIEIQYQEIKARLESERLRIPHGFRIPLFQKLISHVSVYALGQIFKQHELASRDGPLPCCKGHFQSSMGLPCAHMIREMRTLELVYIHPQWRIDSRSFSCIDGTLEDEDAQIRPLLNKVEGKYQGMSLSQKEDTRRKLSQLINGSSSLIHEPKVSSHKGRPTNSKKKKRQLYKA</sequence>
<proteinExistence type="predicted"/>
<reference evidence="3 4" key="1">
    <citation type="submission" date="2024-11" db="EMBL/GenBank/DDBJ databases">
        <title>A near-complete genome assembly of Cinchona calisaya.</title>
        <authorList>
            <person name="Lian D.C."/>
            <person name="Zhao X.W."/>
            <person name="Wei L."/>
        </authorList>
    </citation>
    <scope>NUCLEOTIDE SEQUENCE [LARGE SCALE GENOMIC DNA]</scope>
    <source>
        <tissue evidence="3">Nenye</tissue>
    </source>
</reference>
<dbReference type="AlphaFoldDB" id="A0ABD2ZMV3"/>
<dbReference type="Proteomes" id="UP001630127">
    <property type="component" value="Unassembled WGS sequence"/>
</dbReference>
<evidence type="ECO:0000256" key="1">
    <source>
        <dbReference type="SAM" id="MobiDB-lite"/>
    </source>
</evidence>
<protein>
    <recommendedName>
        <fullName evidence="2">MULE transposase domain-containing protein</fullName>
    </recommendedName>
</protein>
<dbReference type="EMBL" id="JBJUIK010000008">
    <property type="protein sequence ID" value="KAL3519655.1"/>
    <property type="molecule type" value="Genomic_DNA"/>
</dbReference>
<organism evidence="3 4">
    <name type="scientific">Cinchona calisaya</name>
    <dbReference type="NCBI Taxonomy" id="153742"/>
    <lineage>
        <taxon>Eukaryota</taxon>
        <taxon>Viridiplantae</taxon>
        <taxon>Streptophyta</taxon>
        <taxon>Embryophyta</taxon>
        <taxon>Tracheophyta</taxon>
        <taxon>Spermatophyta</taxon>
        <taxon>Magnoliopsida</taxon>
        <taxon>eudicotyledons</taxon>
        <taxon>Gunneridae</taxon>
        <taxon>Pentapetalae</taxon>
        <taxon>asterids</taxon>
        <taxon>lamiids</taxon>
        <taxon>Gentianales</taxon>
        <taxon>Rubiaceae</taxon>
        <taxon>Cinchonoideae</taxon>
        <taxon>Cinchoneae</taxon>
        <taxon>Cinchona</taxon>
    </lineage>
</organism>
<dbReference type="Pfam" id="PF10551">
    <property type="entry name" value="MULE"/>
    <property type="match status" value="1"/>
</dbReference>
<keyword evidence="4" id="KW-1185">Reference proteome</keyword>
<dbReference type="PANTHER" id="PTHR31569:SF4">
    <property type="entry name" value="SWIM-TYPE DOMAIN-CONTAINING PROTEIN"/>
    <property type="match status" value="1"/>
</dbReference>
<evidence type="ECO:0000259" key="2">
    <source>
        <dbReference type="Pfam" id="PF10551"/>
    </source>
</evidence>
<accession>A0ABD2ZMV3</accession>
<dbReference type="PANTHER" id="PTHR31569">
    <property type="entry name" value="SWIM-TYPE DOMAIN-CONTAINING PROTEIN"/>
    <property type="match status" value="1"/>
</dbReference>
<name>A0ABD2ZMV3_9GENT</name>
<gene>
    <name evidence="3" type="ORF">ACH5RR_017804</name>
</gene>
<comment type="caution">
    <text evidence="3">The sequence shown here is derived from an EMBL/GenBank/DDBJ whole genome shotgun (WGS) entry which is preliminary data.</text>
</comment>
<evidence type="ECO:0000313" key="4">
    <source>
        <dbReference type="Proteomes" id="UP001630127"/>
    </source>
</evidence>
<feature type="domain" description="MULE transposase" evidence="2">
    <location>
        <begin position="139"/>
        <end position="233"/>
    </location>
</feature>